<dbReference type="PROSITE" id="PS51664">
    <property type="entry name" value="YCAO"/>
    <property type="match status" value="1"/>
</dbReference>
<comment type="caution">
    <text evidence="2">The sequence shown here is derived from an EMBL/GenBank/DDBJ whole genome shotgun (WGS) entry which is preliminary data.</text>
</comment>
<dbReference type="AlphaFoldDB" id="A0AAX6LIG4"/>
<dbReference type="NCBIfam" id="TIGR00702">
    <property type="entry name" value="YcaO-type kinase domain"/>
    <property type="match status" value="1"/>
</dbReference>
<reference evidence="2" key="3">
    <citation type="journal article" date="2023" name="Front Nutr">
        <title>Lactiplantibacillus pentosus P2020 protects the hyperuricemia and renal inflammation in mice.</title>
        <authorList>
            <person name="Wang Z."/>
            <person name="Song L."/>
            <person name="Li X."/>
            <person name="Xiao Y."/>
            <person name="Huang Y."/>
            <person name="Zhang Y."/>
            <person name="Li J."/>
            <person name="Li M."/>
            <person name="Ren Z."/>
        </authorList>
    </citation>
    <scope>NUCLEOTIDE SEQUENCE</scope>
    <source>
        <strain evidence="2">P2000</strain>
    </source>
</reference>
<sequence length="436" mass="49401">MIQDLMIRNYPFLDANICNKTTGLVSDIFQWTPEPDDPRVFMVAAKTAQKDVNEHVMPSEINSGAGLSLESAYRSAVGETIERYCSSFIHDDLLLKSFNELPDRGADPKDFAFYAKEQYKEKGFPFAEFTRDTVVAWTKATNLATGERSYVPASSVYLPYFFKPNEAHTWICVSTGLASSKSMVDAILRGIYEVVERDAISNMWFNHLSMPQIHLADDTYLTNIYEKHMKIPNCEYHLIDMTTDTGIPSVFGVLDEHGRGSLVAAASNYDPRKAVLKTLIELSQGRISWKTDFVKGVDRKFNDDFSDIRDFNSRVELYTIPDMKKHIKFVYGSKKNSSILKKTLTKQDSSSLLSTIVKHIESIGLHVYVTDLTPPDIRSAGYCTVRVIIPGMTEITNDSVYPRLGGERLRTLPVDLGYKQKPTAYDNFYRIPHPFP</sequence>
<proteinExistence type="predicted"/>
<evidence type="ECO:0000313" key="4">
    <source>
        <dbReference type="Proteomes" id="UP000238378"/>
    </source>
</evidence>
<dbReference type="InterPro" id="IPR003776">
    <property type="entry name" value="YcaO-like_dom"/>
</dbReference>
<dbReference type="PANTHER" id="PTHR37809:SF1">
    <property type="entry name" value="RIBOSOMAL PROTEIN S12 METHYLTHIOTRANSFERASE ACCESSORY FACTOR YCAO"/>
    <property type="match status" value="1"/>
</dbReference>
<dbReference type="InterPro" id="IPR027624">
    <property type="entry name" value="TOMM_cyclo_SagD"/>
</dbReference>
<accession>A0AAX6LIG4</accession>
<keyword evidence="4" id="KW-1185">Reference proteome</keyword>
<dbReference type="Gene3D" id="3.30.160.660">
    <property type="match status" value="1"/>
</dbReference>
<gene>
    <name evidence="3" type="ORF">C6Y08_01730</name>
    <name evidence="2" type="ORF">OOJ94_16280</name>
</gene>
<feature type="domain" description="YcaO" evidence="1">
    <location>
        <begin position="64"/>
        <end position="436"/>
    </location>
</feature>
<protein>
    <submittedName>
        <fullName evidence="2">YcaO-like family protein</fullName>
    </submittedName>
</protein>
<dbReference type="Proteomes" id="UP001151834">
    <property type="component" value="Unassembled WGS sequence"/>
</dbReference>
<dbReference type="EMBL" id="JAPEQV010000030">
    <property type="protein sequence ID" value="MDF2314361.1"/>
    <property type="molecule type" value="Genomic_DNA"/>
</dbReference>
<dbReference type="Proteomes" id="UP000238378">
    <property type="component" value="Unassembled WGS sequence"/>
</dbReference>
<name>A0AAX6LIG4_LACPE</name>
<evidence type="ECO:0000313" key="3">
    <source>
        <dbReference type="EMBL" id="PRO95991.1"/>
    </source>
</evidence>
<reference evidence="3 4" key="1">
    <citation type="submission" date="2018-03" db="EMBL/GenBank/DDBJ databases">
        <title>Draft Genome Sequences of six Lactobacillus pentosus Strains Isolated from Brines of Traditionally Fermented Spanish-Style Green Table Olives.</title>
        <authorList>
            <person name="Calero-Delgado B."/>
            <person name="Martin-Platero A.M."/>
            <person name="Perez-Pulido A.J."/>
            <person name="Benitez-Cabello A."/>
            <person name="Casimiro-Soriguer C.S."/>
            <person name="Martinez-Bueno M."/>
            <person name="Arroyo-Lopez F.N."/>
            <person name="Rodriguez-Gomez F."/>
            <person name="Bautista-Gallego J."/>
            <person name="Garrido-Fernandez A."/>
            <person name="Jimenez-Diaz R."/>
        </authorList>
    </citation>
    <scope>NUCLEOTIDE SEQUENCE [LARGE SCALE GENOMIC DNA]</scope>
    <source>
        <strain evidence="3 4">IG2</strain>
    </source>
</reference>
<dbReference type="Gene3D" id="3.30.1330.230">
    <property type="match status" value="1"/>
</dbReference>
<dbReference type="RefSeq" id="WP_105923084.1">
    <property type="nucleotide sequence ID" value="NZ_JAPEQV010000030.1"/>
</dbReference>
<organism evidence="2 5">
    <name type="scientific">Lactiplantibacillus pentosus</name>
    <name type="common">Lactobacillus pentosus</name>
    <dbReference type="NCBI Taxonomy" id="1589"/>
    <lineage>
        <taxon>Bacteria</taxon>
        <taxon>Bacillati</taxon>
        <taxon>Bacillota</taxon>
        <taxon>Bacilli</taxon>
        <taxon>Lactobacillales</taxon>
        <taxon>Lactobacillaceae</taxon>
        <taxon>Lactiplantibacillus</taxon>
    </lineage>
</organism>
<evidence type="ECO:0000313" key="2">
    <source>
        <dbReference type="EMBL" id="MDF2314361.1"/>
    </source>
</evidence>
<dbReference type="Pfam" id="PF02624">
    <property type="entry name" value="YcaO"/>
    <property type="match status" value="1"/>
</dbReference>
<reference evidence="2" key="2">
    <citation type="submission" date="2022-11" db="EMBL/GenBank/DDBJ databases">
        <authorList>
            <person name="Wang Z."/>
        </authorList>
    </citation>
    <scope>NUCLEOTIDE SEQUENCE</scope>
    <source>
        <strain evidence="2">P2000</strain>
    </source>
</reference>
<evidence type="ECO:0000313" key="5">
    <source>
        <dbReference type="Proteomes" id="UP001151834"/>
    </source>
</evidence>
<dbReference type="EMBL" id="PVOB01000025">
    <property type="protein sequence ID" value="PRO95991.1"/>
    <property type="molecule type" value="Genomic_DNA"/>
</dbReference>
<dbReference type="NCBIfam" id="TIGR03604">
    <property type="entry name" value="TOMM_cyclo_SagD"/>
    <property type="match status" value="1"/>
</dbReference>
<evidence type="ECO:0000259" key="1">
    <source>
        <dbReference type="PROSITE" id="PS51664"/>
    </source>
</evidence>
<dbReference type="Gene3D" id="3.30.40.250">
    <property type="match status" value="1"/>
</dbReference>
<dbReference type="PANTHER" id="PTHR37809">
    <property type="entry name" value="RIBOSOMAL PROTEIN S12 METHYLTHIOTRANSFERASE ACCESSORY FACTOR YCAO"/>
    <property type="match status" value="1"/>
</dbReference>